<keyword evidence="8" id="KW-1185">Reference proteome</keyword>
<dbReference type="Pfam" id="PF04002">
    <property type="entry name" value="RadC"/>
    <property type="match status" value="1"/>
</dbReference>
<feature type="domain" description="MPN" evidence="6">
    <location>
        <begin position="89"/>
        <end position="211"/>
    </location>
</feature>
<dbReference type="InterPro" id="IPR037518">
    <property type="entry name" value="MPN"/>
</dbReference>
<evidence type="ECO:0000313" key="7">
    <source>
        <dbReference type="EMBL" id="CAI8022338.1"/>
    </source>
</evidence>
<keyword evidence="4" id="KW-0862">Zinc</keyword>
<dbReference type="InterPro" id="IPR020891">
    <property type="entry name" value="UPF0758_CS"/>
</dbReference>
<dbReference type="InterPro" id="IPR025657">
    <property type="entry name" value="RadC_JAB"/>
</dbReference>
<evidence type="ECO:0000313" key="8">
    <source>
        <dbReference type="Proteomes" id="UP001174909"/>
    </source>
</evidence>
<reference evidence="7" key="1">
    <citation type="submission" date="2023-03" db="EMBL/GenBank/DDBJ databases">
        <authorList>
            <person name="Steffen K."/>
            <person name="Cardenas P."/>
        </authorList>
    </citation>
    <scope>NUCLEOTIDE SEQUENCE</scope>
</reference>
<dbReference type="GO" id="GO:0006508">
    <property type="term" value="P:proteolysis"/>
    <property type="evidence" value="ECO:0007669"/>
    <property type="project" value="UniProtKB-KW"/>
</dbReference>
<accession>A0AA35S475</accession>
<dbReference type="CDD" id="cd08071">
    <property type="entry name" value="MPN_DUF2466"/>
    <property type="match status" value="1"/>
</dbReference>
<dbReference type="SUPFAM" id="SSF102712">
    <property type="entry name" value="JAB1/MPN domain"/>
    <property type="match status" value="1"/>
</dbReference>
<dbReference type="Proteomes" id="UP001174909">
    <property type="component" value="Unassembled WGS sequence"/>
</dbReference>
<name>A0AA35S475_GEOBA</name>
<keyword evidence="5" id="KW-0482">Metalloprotease</keyword>
<evidence type="ECO:0000256" key="1">
    <source>
        <dbReference type="ARBA" id="ARBA00022670"/>
    </source>
</evidence>
<dbReference type="PROSITE" id="PS01302">
    <property type="entry name" value="UPF0758"/>
    <property type="match status" value="1"/>
</dbReference>
<dbReference type="GO" id="GO:0046872">
    <property type="term" value="F:metal ion binding"/>
    <property type="evidence" value="ECO:0007669"/>
    <property type="project" value="UniProtKB-KW"/>
</dbReference>
<evidence type="ECO:0000256" key="3">
    <source>
        <dbReference type="ARBA" id="ARBA00022801"/>
    </source>
</evidence>
<evidence type="ECO:0000256" key="5">
    <source>
        <dbReference type="ARBA" id="ARBA00023049"/>
    </source>
</evidence>
<dbReference type="EMBL" id="CASHTH010001945">
    <property type="protein sequence ID" value="CAI8022338.1"/>
    <property type="molecule type" value="Genomic_DNA"/>
</dbReference>
<gene>
    <name evidence="7" type="ORF">GBAR_LOCUS13131</name>
</gene>
<organism evidence="7 8">
    <name type="scientific">Geodia barretti</name>
    <name type="common">Barrett's horny sponge</name>
    <dbReference type="NCBI Taxonomy" id="519541"/>
    <lineage>
        <taxon>Eukaryota</taxon>
        <taxon>Metazoa</taxon>
        <taxon>Porifera</taxon>
        <taxon>Demospongiae</taxon>
        <taxon>Heteroscleromorpha</taxon>
        <taxon>Tetractinellida</taxon>
        <taxon>Astrophorina</taxon>
        <taxon>Geodiidae</taxon>
        <taxon>Geodia</taxon>
    </lineage>
</organism>
<dbReference type="PANTHER" id="PTHR30471">
    <property type="entry name" value="DNA REPAIR PROTEIN RADC"/>
    <property type="match status" value="1"/>
</dbReference>
<dbReference type="GO" id="GO:0008237">
    <property type="term" value="F:metallopeptidase activity"/>
    <property type="evidence" value="ECO:0007669"/>
    <property type="project" value="UniProtKB-KW"/>
</dbReference>
<dbReference type="PANTHER" id="PTHR30471:SF3">
    <property type="entry name" value="UPF0758 PROTEIN YEES-RELATED"/>
    <property type="match status" value="1"/>
</dbReference>
<protein>
    <submittedName>
        <fullName evidence="7">UPF0758 protein SAB1521c</fullName>
    </submittedName>
</protein>
<comment type="caution">
    <text evidence="7">The sequence shown here is derived from an EMBL/GenBank/DDBJ whole genome shotgun (WGS) entry which is preliminary data.</text>
</comment>
<dbReference type="Gene3D" id="3.40.140.10">
    <property type="entry name" value="Cytidine Deaminase, domain 2"/>
    <property type="match status" value="1"/>
</dbReference>
<evidence type="ECO:0000259" key="6">
    <source>
        <dbReference type="PROSITE" id="PS50249"/>
    </source>
</evidence>
<keyword evidence="1" id="KW-0645">Protease</keyword>
<evidence type="ECO:0000256" key="4">
    <source>
        <dbReference type="ARBA" id="ARBA00022833"/>
    </source>
</evidence>
<sequence length="211" mass="22615">MPGDGPADRLLENGARSLTSAELLGLVLGPGRNDLARGLLEDVGGVARLSQTPLGQLAERLSRARLIRLAAALELGRRAGYPADGQVPCFRNPAEVARYLIARFGNCEVEEFGILMLDSRGCLRRAEIISRGSLTGAPVHPRDLFRLAAAYQAVSLILFHNHPSGDPEPSEADRQLTRRLQEAGAIMGIPVLDHLVIGAGKWHSFSEAGAL</sequence>
<dbReference type="AlphaFoldDB" id="A0AA35S475"/>
<evidence type="ECO:0000256" key="2">
    <source>
        <dbReference type="ARBA" id="ARBA00022723"/>
    </source>
</evidence>
<dbReference type="NCBIfam" id="TIGR00608">
    <property type="entry name" value="radc"/>
    <property type="match status" value="1"/>
</dbReference>
<keyword evidence="3" id="KW-0378">Hydrolase</keyword>
<proteinExistence type="predicted"/>
<dbReference type="InterPro" id="IPR001405">
    <property type="entry name" value="UPF0758"/>
</dbReference>
<dbReference type="PROSITE" id="PS50249">
    <property type="entry name" value="MPN"/>
    <property type="match status" value="1"/>
</dbReference>
<keyword evidence="2" id="KW-0479">Metal-binding</keyword>